<accession>A0AA40EHM2</accession>
<feature type="region of interest" description="Disordered" evidence="1">
    <location>
        <begin position="68"/>
        <end position="166"/>
    </location>
</feature>
<dbReference type="Proteomes" id="UP001172159">
    <property type="component" value="Unassembled WGS sequence"/>
</dbReference>
<evidence type="ECO:0000313" key="2">
    <source>
        <dbReference type="EMBL" id="KAK0736248.1"/>
    </source>
</evidence>
<keyword evidence="3" id="KW-1185">Reference proteome</keyword>
<sequence length="166" mass="18515">MPASGSSCLLESCSICGHHRAACRWLIVTLAEKLRIDHRSKNTCSFCLAEKRRVIPELFLERRPFGQAGRDYDREPLLSPESETAPAASRQDQFLNSSKSVQEMDGVPSRDAPVHNHPQGQYFLLSRREITVGQGKLGSERRGRSGSDSVRNDHGPTRRESTAGRL</sequence>
<reference evidence="2" key="1">
    <citation type="submission" date="2023-06" db="EMBL/GenBank/DDBJ databases">
        <title>Genome-scale phylogeny and comparative genomics of the fungal order Sordariales.</title>
        <authorList>
            <consortium name="Lawrence Berkeley National Laboratory"/>
            <person name="Hensen N."/>
            <person name="Bonometti L."/>
            <person name="Westerberg I."/>
            <person name="Brannstrom I.O."/>
            <person name="Guillou S."/>
            <person name="Cros-Aarteil S."/>
            <person name="Calhoun S."/>
            <person name="Haridas S."/>
            <person name="Kuo A."/>
            <person name="Mondo S."/>
            <person name="Pangilinan J."/>
            <person name="Riley R."/>
            <person name="Labutti K."/>
            <person name="Andreopoulos B."/>
            <person name="Lipzen A."/>
            <person name="Chen C."/>
            <person name="Yanf M."/>
            <person name="Daum C."/>
            <person name="Ng V."/>
            <person name="Clum A."/>
            <person name="Steindorff A."/>
            <person name="Ohm R."/>
            <person name="Martin F."/>
            <person name="Silar P."/>
            <person name="Natvig D."/>
            <person name="Lalanne C."/>
            <person name="Gautier V."/>
            <person name="Ament-Velasquez S.L."/>
            <person name="Kruys A."/>
            <person name="Hutchinson M.I."/>
            <person name="Powell A.J."/>
            <person name="Barry K."/>
            <person name="Miller A.N."/>
            <person name="Grigoriev I.V."/>
            <person name="Debuchy R."/>
            <person name="Gladieux P."/>
            <person name="Thoren M.H."/>
            <person name="Johannesson H."/>
        </authorList>
    </citation>
    <scope>NUCLEOTIDE SEQUENCE</scope>
    <source>
        <strain evidence="2">CBS 540.89</strain>
    </source>
</reference>
<feature type="compositionally biased region" description="Polar residues" evidence="1">
    <location>
        <begin position="90"/>
        <end position="101"/>
    </location>
</feature>
<proteinExistence type="predicted"/>
<comment type="caution">
    <text evidence="2">The sequence shown here is derived from an EMBL/GenBank/DDBJ whole genome shotgun (WGS) entry which is preliminary data.</text>
</comment>
<feature type="compositionally biased region" description="Basic and acidic residues" evidence="1">
    <location>
        <begin position="138"/>
        <end position="166"/>
    </location>
</feature>
<protein>
    <submittedName>
        <fullName evidence="2">Uncharacterized protein</fullName>
    </submittedName>
</protein>
<gene>
    <name evidence="2" type="ORF">B0T21DRAFT_332556</name>
</gene>
<evidence type="ECO:0000313" key="3">
    <source>
        <dbReference type="Proteomes" id="UP001172159"/>
    </source>
</evidence>
<dbReference type="EMBL" id="JAUKTV010000006">
    <property type="protein sequence ID" value="KAK0736248.1"/>
    <property type="molecule type" value="Genomic_DNA"/>
</dbReference>
<name>A0AA40EHM2_9PEZI</name>
<feature type="non-terminal residue" evidence="2">
    <location>
        <position position="166"/>
    </location>
</feature>
<evidence type="ECO:0000256" key="1">
    <source>
        <dbReference type="SAM" id="MobiDB-lite"/>
    </source>
</evidence>
<dbReference type="AlphaFoldDB" id="A0AA40EHM2"/>
<organism evidence="2 3">
    <name type="scientific">Apiosordaria backusii</name>
    <dbReference type="NCBI Taxonomy" id="314023"/>
    <lineage>
        <taxon>Eukaryota</taxon>
        <taxon>Fungi</taxon>
        <taxon>Dikarya</taxon>
        <taxon>Ascomycota</taxon>
        <taxon>Pezizomycotina</taxon>
        <taxon>Sordariomycetes</taxon>
        <taxon>Sordariomycetidae</taxon>
        <taxon>Sordariales</taxon>
        <taxon>Lasiosphaeriaceae</taxon>
        <taxon>Apiosordaria</taxon>
    </lineage>
</organism>